<feature type="region of interest" description="Disordered" evidence="1">
    <location>
        <begin position="573"/>
        <end position="593"/>
    </location>
</feature>
<dbReference type="Gene3D" id="2.60.120.260">
    <property type="entry name" value="Galactose-binding domain-like"/>
    <property type="match status" value="1"/>
</dbReference>
<accession>A0A1I2EXZ2</accession>
<dbReference type="InterPro" id="IPR013320">
    <property type="entry name" value="ConA-like_dom_sf"/>
</dbReference>
<dbReference type="Pfam" id="PF17957">
    <property type="entry name" value="Big_7"/>
    <property type="match status" value="2"/>
</dbReference>
<evidence type="ECO:0000313" key="3">
    <source>
        <dbReference type="EMBL" id="SFE97090.1"/>
    </source>
</evidence>
<evidence type="ECO:0000256" key="2">
    <source>
        <dbReference type="SAM" id="SignalP"/>
    </source>
</evidence>
<feature type="signal peptide" evidence="2">
    <location>
        <begin position="1"/>
        <end position="24"/>
    </location>
</feature>
<evidence type="ECO:0000256" key="1">
    <source>
        <dbReference type="SAM" id="MobiDB-lite"/>
    </source>
</evidence>
<evidence type="ECO:0000313" key="4">
    <source>
        <dbReference type="Proteomes" id="UP000199477"/>
    </source>
</evidence>
<dbReference type="InterPro" id="IPR013783">
    <property type="entry name" value="Ig-like_fold"/>
</dbReference>
<dbReference type="Gene3D" id="2.60.40.10">
    <property type="entry name" value="Immunoglobulins"/>
    <property type="match status" value="2"/>
</dbReference>
<dbReference type="Gene3D" id="3.20.20.140">
    <property type="entry name" value="Metal-dependent hydrolases"/>
    <property type="match status" value="1"/>
</dbReference>
<dbReference type="InterPro" id="IPR016195">
    <property type="entry name" value="Pol/histidinol_Pase-like"/>
</dbReference>
<dbReference type="SUPFAM" id="SSF49899">
    <property type="entry name" value="Concanavalin A-like lectins/glucanases"/>
    <property type="match status" value="1"/>
</dbReference>
<proteinExistence type="predicted"/>
<protein>
    <recommendedName>
        <fullName evidence="5">Ig-like domain (Group 3)</fullName>
    </recommendedName>
</protein>
<dbReference type="RefSeq" id="WP_026635503.1">
    <property type="nucleotide sequence ID" value="NZ_FONH01000005.1"/>
</dbReference>
<sequence length="915" mass="95366">MEWKKLLTGSLMTAGMVFALPVLAGTLPDHEEFETGLYVPFQGTGARTALLHFSYPGAVQGTPVAWSVDLLDAQGRVLRNWQGQSALRAGGTQAKLTWDGLGASGATLSPGFYTVRLRAIALDNDTVQRIGTGLPASALAAASAKAPQLVDEQRYDVLVGSVAKPQMPAFTALRHTSRTGTAATMSAATVQPQSVGATGSLPYTIYYGNLHSQTNHSDGGGDLSTCVDAQNPQSAPYGPADAYQYALNDGLDILMTSEHNHMYDGSTGTNASANPTTAHNLYQSGLQAASTFNATHANFLAIYGLEWGVISNGGHLNIFNSPSLLEWEYNSSNQLIGDVFTAKSDYASLYTLMKTNGWVGQFNHPSTSGQFNAGGQDLGYTADGDQVMVLAEVLNSSAFSHNTTETETSRTSYEGAFNIFLERGYHVAPSSDQDNHCANWGASYTNRTGVLIPNGTALSLNAFLDAIRARHVFATEDKTGQIVLTANGHLMGDRFSNSGALTLTVNYASSAGHTVQRVQVFEGVPGSNGTVATTSSTATTTITPANGDHFYYAKITQDDGKQLWSAPVWVTQGASSGDTTPPTVSASESGSSGSITLSATASDNVGVSKVEFYVDGALKATDTASPYTASLDSTTLANGSHSLVAKAYDAAGNVGTSSTVSFSVSNSTGGDTTPPTVSASESGTSGAITLSATASDNVGVSKVEFYVDGALKATDTASPYTASLDSTTLANGSHSLVAKAYDAANNVGTSSTVSFSVSNSTTATELVKNGGFESGATSWTQTTGVINNDSGEAAHAGSYKAWLDGYGSAHTDYVRQSIAIPATATKATLDFFMHIDTAEPTTTAYDTLSVQVITSAGKYVTLASWSNMNAAAGYQEHTVDLSAYIGQTVQINFYGVEDSTQQTSFVIDDVSVKAQ</sequence>
<reference evidence="4" key="1">
    <citation type="submission" date="2016-10" db="EMBL/GenBank/DDBJ databases">
        <authorList>
            <person name="Varghese N."/>
            <person name="Submissions S."/>
        </authorList>
    </citation>
    <scope>NUCLEOTIDE SEQUENCE [LARGE SCALE GENOMIC DNA]</scope>
    <source>
        <strain evidence="4">UNC178MFTsu3.1</strain>
    </source>
</reference>
<evidence type="ECO:0008006" key="5">
    <source>
        <dbReference type="Google" id="ProtNLM"/>
    </source>
</evidence>
<dbReference type="Proteomes" id="UP000199477">
    <property type="component" value="Unassembled WGS sequence"/>
</dbReference>
<organism evidence="3 4">
    <name type="scientific">Dyella marensis</name>
    <dbReference type="NCBI Taxonomy" id="500610"/>
    <lineage>
        <taxon>Bacteria</taxon>
        <taxon>Pseudomonadati</taxon>
        <taxon>Pseudomonadota</taxon>
        <taxon>Gammaproteobacteria</taxon>
        <taxon>Lysobacterales</taxon>
        <taxon>Rhodanobacteraceae</taxon>
        <taxon>Dyella</taxon>
    </lineage>
</organism>
<gene>
    <name evidence="3" type="ORF">SAMN02799615_02124</name>
</gene>
<name>A0A1I2EXZ2_9GAMM</name>
<dbReference type="SUPFAM" id="SSF89550">
    <property type="entry name" value="PHP domain-like"/>
    <property type="match status" value="1"/>
</dbReference>
<feature type="compositionally biased region" description="Polar residues" evidence="1">
    <location>
        <begin position="573"/>
        <end position="584"/>
    </location>
</feature>
<feature type="chain" id="PRO_5011795938" description="Ig-like domain (Group 3)" evidence="2">
    <location>
        <begin position="25"/>
        <end position="915"/>
    </location>
</feature>
<dbReference type="STRING" id="500610.SAMN02799615_02124"/>
<keyword evidence="2" id="KW-0732">Signal</keyword>
<dbReference type="EMBL" id="FONH01000005">
    <property type="protein sequence ID" value="SFE97090.1"/>
    <property type="molecule type" value="Genomic_DNA"/>
</dbReference>
<dbReference type="Gene3D" id="2.60.40.4070">
    <property type="match status" value="1"/>
</dbReference>
<dbReference type="AlphaFoldDB" id="A0A1I2EXZ2"/>
<keyword evidence="4" id="KW-1185">Reference proteome</keyword>